<evidence type="ECO:0008006" key="4">
    <source>
        <dbReference type="Google" id="ProtNLM"/>
    </source>
</evidence>
<protein>
    <recommendedName>
        <fullName evidence="4">Cell death regulator aven</fullName>
    </recommendedName>
</protein>
<dbReference type="GO" id="GO:0010972">
    <property type="term" value="P:negative regulation of G2/M transition of mitotic cell cycle"/>
    <property type="evidence" value="ECO:0007669"/>
    <property type="project" value="TreeGrafter"/>
</dbReference>
<organism evidence="2 3">
    <name type="scientific">Amblyomma americanum</name>
    <name type="common">Lone star tick</name>
    <dbReference type="NCBI Taxonomy" id="6943"/>
    <lineage>
        <taxon>Eukaryota</taxon>
        <taxon>Metazoa</taxon>
        <taxon>Ecdysozoa</taxon>
        <taxon>Arthropoda</taxon>
        <taxon>Chelicerata</taxon>
        <taxon>Arachnida</taxon>
        <taxon>Acari</taxon>
        <taxon>Parasitiformes</taxon>
        <taxon>Ixodida</taxon>
        <taxon>Ixodoidea</taxon>
        <taxon>Ixodidae</taxon>
        <taxon>Amblyomminae</taxon>
        <taxon>Amblyomma</taxon>
    </lineage>
</organism>
<accession>A0AAQ4F5Z0</accession>
<feature type="region of interest" description="Disordered" evidence="1">
    <location>
        <begin position="1"/>
        <end position="72"/>
    </location>
</feature>
<dbReference type="InterPro" id="IPR026187">
    <property type="entry name" value="Aven"/>
</dbReference>
<evidence type="ECO:0000313" key="2">
    <source>
        <dbReference type="EMBL" id="KAK8782547.1"/>
    </source>
</evidence>
<reference evidence="2 3" key="1">
    <citation type="journal article" date="2023" name="Arcadia Sci">
        <title>De novo assembly of a long-read Amblyomma americanum tick genome.</title>
        <authorList>
            <person name="Chou S."/>
            <person name="Poskanzer K.E."/>
            <person name="Rollins M."/>
            <person name="Thuy-Boun P.S."/>
        </authorList>
    </citation>
    <scope>NUCLEOTIDE SEQUENCE [LARGE SCALE GENOMIC DNA]</scope>
    <source>
        <strain evidence="2">F_SG_1</strain>
        <tissue evidence="2">Salivary glands</tissue>
    </source>
</reference>
<dbReference type="PANTHER" id="PTHR16524">
    <property type="entry name" value="CELL DEATH REGULATOR AVEN"/>
    <property type="match status" value="1"/>
</dbReference>
<sequence length="328" mass="36602">MGPKPKDKRKETKRQRWKPLDSETKQSRQEEPTVDVDSAPDVPEGKTSSVSTPTPIEPTCDPQFRKRGISSNWSRYDEPVEVETEYNRKRGEDFDLLLSLSAGASAHFRFKEQQDWQDEPAEISEFLSIDCDTIVQALHTIPLHKRLDLPEDIFPAKVIEEFNAEAAAEKERYEAFLQTGKREVNKVPDVGESLKSSLQAAIAAAAAARPKPKPRDDDLDELLESCLSLKSKPAEADNLEKKREGDKNLEFLLSLTHEHGDKEVAVIGDTAPLGAKVDAVEESVKSPSQPEKPAAEHEKPAAQPEKPAPEPQKPTVDLEDWLDSVLQD</sequence>
<feature type="compositionally biased region" description="Basic and acidic residues" evidence="1">
    <location>
        <begin position="1"/>
        <end position="10"/>
    </location>
</feature>
<dbReference type="PANTHER" id="PTHR16524:SF2">
    <property type="entry name" value="CELL DEATH REGULATOR AVEN"/>
    <property type="match status" value="1"/>
</dbReference>
<name>A0AAQ4F5Z0_AMBAM</name>
<comment type="caution">
    <text evidence="2">The sequence shown here is derived from an EMBL/GenBank/DDBJ whole genome shotgun (WGS) entry which is preliminary data.</text>
</comment>
<dbReference type="AlphaFoldDB" id="A0AAQ4F5Z0"/>
<evidence type="ECO:0000313" key="3">
    <source>
        <dbReference type="Proteomes" id="UP001321473"/>
    </source>
</evidence>
<proteinExistence type="predicted"/>
<dbReference type="EMBL" id="JARKHS020006551">
    <property type="protein sequence ID" value="KAK8782547.1"/>
    <property type="molecule type" value="Genomic_DNA"/>
</dbReference>
<keyword evidence="3" id="KW-1185">Reference proteome</keyword>
<feature type="region of interest" description="Disordered" evidence="1">
    <location>
        <begin position="277"/>
        <end position="328"/>
    </location>
</feature>
<feature type="compositionally biased region" description="Basic and acidic residues" evidence="1">
    <location>
        <begin position="18"/>
        <end position="31"/>
    </location>
</feature>
<evidence type="ECO:0000256" key="1">
    <source>
        <dbReference type="SAM" id="MobiDB-lite"/>
    </source>
</evidence>
<gene>
    <name evidence="2" type="ORF">V5799_016102</name>
</gene>
<dbReference type="Proteomes" id="UP001321473">
    <property type="component" value="Unassembled WGS sequence"/>
</dbReference>